<comment type="caution">
    <text evidence="1">The sequence shown here is derived from an EMBL/GenBank/DDBJ whole genome shotgun (WGS) entry which is preliminary data.</text>
</comment>
<accession>A0A7Y9GK26</accession>
<gene>
    <name evidence="1" type="ORF">BJ991_000014</name>
</gene>
<dbReference type="EMBL" id="JACCBV010000001">
    <property type="protein sequence ID" value="NYE17986.1"/>
    <property type="molecule type" value="Genomic_DNA"/>
</dbReference>
<dbReference type="Gene3D" id="3.20.20.80">
    <property type="entry name" value="Glycosidases"/>
    <property type="match status" value="1"/>
</dbReference>
<dbReference type="InterPro" id="IPR055151">
    <property type="entry name" value="GH113"/>
</dbReference>
<reference evidence="1 2" key="1">
    <citation type="submission" date="2020-07" db="EMBL/GenBank/DDBJ databases">
        <title>Sequencing the genomes of 1000 actinobacteria strains.</title>
        <authorList>
            <person name="Klenk H.-P."/>
        </authorList>
    </citation>
    <scope>NUCLEOTIDE SEQUENCE [LARGE SCALE GENOMIC DNA]</scope>
    <source>
        <strain evidence="1 2">DSM 24662</strain>
    </source>
</reference>
<name>A0A7Y9GK26_9MICO</name>
<dbReference type="RefSeq" id="WP_179486442.1">
    <property type="nucleotide sequence ID" value="NZ_JACCBV010000001.1"/>
</dbReference>
<dbReference type="Proteomes" id="UP000576969">
    <property type="component" value="Unassembled WGS sequence"/>
</dbReference>
<evidence type="ECO:0000313" key="2">
    <source>
        <dbReference type="Proteomes" id="UP000576969"/>
    </source>
</evidence>
<dbReference type="Pfam" id="PF22612">
    <property type="entry name" value="GH113"/>
    <property type="match status" value="1"/>
</dbReference>
<organism evidence="1 2">
    <name type="scientific">Microbacterium immunditiarum</name>
    <dbReference type="NCBI Taxonomy" id="337480"/>
    <lineage>
        <taxon>Bacteria</taxon>
        <taxon>Bacillati</taxon>
        <taxon>Actinomycetota</taxon>
        <taxon>Actinomycetes</taxon>
        <taxon>Micrococcales</taxon>
        <taxon>Microbacteriaceae</taxon>
        <taxon>Microbacterium</taxon>
    </lineage>
</organism>
<proteinExistence type="predicted"/>
<protein>
    <submittedName>
        <fullName evidence="1">Uncharacterized protein</fullName>
    </submittedName>
</protein>
<keyword evidence="2" id="KW-1185">Reference proteome</keyword>
<dbReference type="AlphaFoldDB" id="A0A7Y9GK26"/>
<evidence type="ECO:0000313" key="1">
    <source>
        <dbReference type="EMBL" id="NYE17986.1"/>
    </source>
</evidence>
<sequence length="171" mass="18655">MIDIGPRSTQTIEIDTDAATAADATAELITAAAPGARGAWFLAEPRDSALRAARTTVTTVAVDGGVDVTVTAESLVRDIALLVDKVDPASQVPNDWNLIGAPSGHAQFRHYEEMFRSCRDRDWVRGLMLWDWPAALYPPEAAAENDDYCPERKPAASYMTTQYATWKGEAR</sequence>